<dbReference type="AlphaFoldDB" id="A0A0E0JIG1"/>
<dbReference type="Gramene" id="OPUNC01G15150.1">
    <property type="protein sequence ID" value="OPUNC01G15150.1"/>
    <property type="gene ID" value="OPUNC01G15150"/>
</dbReference>
<dbReference type="EnsemblPlants" id="OPUNC01G15150.1">
    <property type="protein sequence ID" value="OPUNC01G15150.1"/>
    <property type="gene ID" value="OPUNC01G15150"/>
</dbReference>
<dbReference type="HOGENOM" id="CLU_171383_0_0_1"/>
<organism evidence="1">
    <name type="scientific">Oryza punctata</name>
    <name type="common">Red rice</name>
    <dbReference type="NCBI Taxonomy" id="4537"/>
    <lineage>
        <taxon>Eukaryota</taxon>
        <taxon>Viridiplantae</taxon>
        <taxon>Streptophyta</taxon>
        <taxon>Embryophyta</taxon>
        <taxon>Tracheophyta</taxon>
        <taxon>Spermatophyta</taxon>
        <taxon>Magnoliopsida</taxon>
        <taxon>Liliopsida</taxon>
        <taxon>Poales</taxon>
        <taxon>Poaceae</taxon>
        <taxon>BOP clade</taxon>
        <taxon>Oryzoideae</taxon>
        <taxon>Oryzeae</taxon>
        <taxon>Oryzinae</taxon>
        <taxon>Oryza</taxon>
    </lineage>
</organism>
<name>A0A0E0JIG1_ORYPU</name>
<dbReference type="Proteomes" id="UP000026962">
    <property type="component" value="Chromosome 1"/>
</dbReference>
<reference evidence="1" key="2">
    <citation type="submission" date="2018-05" db="EMBL/GenBank/DDBJ databases">
        <title>OpunRS2 (Oryza punctata Reference Sequence Version 2).</title>
        <authorList>
            <person name="Zhang J."/>
            <person name="Kudrna D."/>
            <person name="Lee S."/>
            <person name="Talag J."/>
            <person name="Welchert J."/>
            <person name="Wing R.A."/>
        </authorList>
    </citation>
    <scope>NUCLEOTIDE SEQUENCE [LARGE SCALE GENOMIC DNA]</scope>
</reference>
<sequence>MAILAFGNTALGCKACALALAPRATGRCPNSNSQPGVGRCKMPRPSRALGGAGVELTSGRVYPWALAVWRSMDGVNGATPARVEFRVQTSQVHFTRPVQEKQRSVENQRNRVLTPPSGIMTSGVLEDYYYKSQEQNTEASF</sequence>
<protein>
    <submittedName>
        <fullName evidence="1">Uncharacterized protein</fullName>
    </submittedName>
</protein>
<reference evidence="1" key="1">
    <citation type="submission" date="2015-04" db="UniProtKB">
        <authorList>
            <consortium name="EnsemblPlants"/>
        </authorList>
    </citation>
    <scope>IDENTIFICATION</scope>
</reference>
<evidence type="ECO:0000313" key="2">
    <source>
        <dbReference type="Proteomes" id="UP000026962"/>
    </source>
</evidence>
<proteinExistence type="predicted"/>
<evidence type="ECO:0000313" key="1">
    <source>
        <dbReference type="EnsemblPlants" id="OPUNC01G15150.1"/>
    </source>
</evidence>
<accession>A0A0E0JIG1</accession>
<keyword evidence="2" id="KW-1185">Reference proteome</keyword>